<evidence type="ECO:0000313" key="4">
    <source>
        <dbReference type="Proteomes" id="UP000198211"/>
    </source>
</evidence>
<dbReference type="Pfam" id="PF24626">
    <property type="entry name" value="SH3_Tf2-1"/>
    <property type="match status" value="1"/>
</dbReference>
<proteinExistence type="predicted"/>
<sequence length="113" mass="13264">MVKEYQAVEKARRASVHNEKLSRKEQAAVPKRVNDDSLDEDSEPKSLFRPGSRRVKPGLVKQLAHRWLVPFRVKRKVEEFAYELELPDKSGYRFYPVVHVSRLKAVNEFCDRP</sequence>
<name>A0A225UHY8_9STRA</name>
<dbReference type="Proteomes" id="UP000198211">
    <property type="component" value="Unassembled WGS sequence"/>
</dbReference>
<evidence type="ECO:0000313" key="3">
    <source>
        <dbReference type="EMBL" id="OWY92714.1"/>
    </source>
</evidence>
<feature type="region of interest" description="Disordered" evidence="1">
    <location>
        <begin position="1"/>
        <end position="53"/>
    </location>
</feature>
<accession>A0A225UHY8</accession>
<reference evidence="4" key="1">
    <citation type="submission" date="2017-03" db="EMBL/GenBank/DDBJ databases">
        <title>Phytopthora megakarya and P. palmivora, two closely related causual agents of cacao black pod achieved similar genome size and gene model numbers by different mechanisms.</title>
        <authorList>
            <person name="Ali S."/>
            <person name="Shao J."/>
            <person name="Larry D.J."/>
            <person name="Kronmiller B."/>
            <person name="Shen D."/>
            <person name="Strem M.D."/>
            <person name="Melnick R.L."/>
            <person name="Guiltinan M.J."/>
            <person name="Tyler B.M."/>
            <person name="Meinhardt L.W."/>
            <person name="Bailey B.A."/>
        </authorList>
    </citation>
    <scope>NUCLEOTIDE SEQUENCE [LARGE SCALE GENOMIC DNA]</scope>
    <source>
        <strain evidence="4">zdho120</strain>
    </source>
</reference>
<protein>
    <recommendedName>
        <fullName evidence="2">Tf2-1-like SH3-like domain-containing protein</fullName>
    </recommendedName>
</protein>
<dbReference type="AlphaFoldDB" id="A0A225UHY8"/>
<dbReference type="EMBL" id="NBNE01017471">
    <property type="protein sequence ID" value="OWY92714.1"/>
    <property type="molecule type" value="Genomic_DNA"/>
</dbReference>
<dbReference type="InterPro" id="IPR056924">
    <property type="entry name" value="SH3_Tf2-1"/>
</dbReference>
<feature type="compositionally biased region" description="Basic and acidic residues" evidence="1">
    <location>
        <begin position="1"/>
        <end position="26"/>
    </location>
</feature>
<dbReference type="OrthoDB" id="95087at2759"/>
<evidence type="ECO:0000259" key="2">
    <source>
        <dbReference type="Pfam" id="PF24626"/>
    </source>
</evidence>
<organism evidence="3 4">
    <name type="scientific">Phytophthora megakarya</name>
    <dbReference type="NCBI Taxonomy" id="4795"/>
    <lineage>
        <taxon>Eukaryota</taxon>
        <taxon>Sar</taxon>
        <taxon>Stramenopiles</taxon>
        <taxon>Oomycota</taxon>
        <taxon>Peronosporomycetes</taxon>
        <taxon>Peronosporales</taxon>
        <taxon>Peronosporaceae</taxon>
        <taxon>Phytophthora</taxon>
    </lineage>
</organism>
<keyword evidence="4" id="KW-1185">Reference proteome</keyword>
<comment type="caution">
    <text evidence="3">The sequence shown here is derived from an EMBL/GenBank/DDBJ whole genome shotgun (WGS) entry which is preliminary data.</text>
</comment>
<feature type="domain" description="Tf2-1-like SH3-like" evidence="2">
    <location>
        <begin position="60"/>
        <end position="106"/>
    </location>
</feature>
<gene>
    <name evidence="3" type="ORF">PHMEG_00038161</name>
</gene>
<evidence type="ECO:0000256" key="1">
    <source>
        <dbReference type="SAM" id="MobiDB-lite"/>
    </source>
</evidence>